<reference evidence="2" key="1">
    <citation type="submission" date="2009-11" db="EMBL/GenBank/DDBJ databases">
        <authorList>
            <consortium name="The Broad Institute Genome Sequencing Platform"/>
            <person name="Ward D."/>
            <person name="Feldgarden M."/>
            <person name="Earl A."/>
            <person name="Young S.K."/>
            <person name="Zeng Q."/>
            <person name="Koehrsen M."/>
            <person name="Alvarado L."/>
            <person name="Berlin A."/>
            <person name="Bochicchio J."/>
            <person name="Borenstein D."/>
            <person name="Chapman S.B."/>
            <person name="Chen Z."/>
            <person name="Engels R."/>
            <person name="Freedman E."/>
            <person name="Gellesch M."/>
            <person name="Goldberg J."/>
            <person name="Griggs A."/>
            <person name="Gujja S."/>
            <person name="Heilman E."/>
            <person name="Heiman D."/>
            <person name="Hepburn T."/>
            <person name="Howarth C."/>
            <person name="Jen D."/>
            <person name="Larson L."/>
            <person name="Lewis B."/>
            <person name="Mehta T."/>
            <person name="Park D."/>
            <person name="Pearson M."/>
            <person name="Roberts A."/>
            <person name="Saif S."/>
            <person name="Shea T."/>
            <person name="Shenoy N."/>
            <person name="Sisk P."/>
            <person name="Stolte C."/>
            <person name="Sykes S."/>
            <person name="Thomson T."/>
            <person name="Walk T."/>
            <person name="White J."/>
            <person name="Yandava C."/>
            <person name="Izard J."/>
            <person name="Baranova O.V."/>
            <person name="Blanton J.M."/>
            <person name="Tanner A.C."/>
            <person name="Dewhirst F.E."/>
            <person name="Haas B."/>
            <person name="Nusbaum C."/>
            <person name="Birren B."/>
        </authorList>
    </citation>
    <scope>NUCLEOTIDE SEQUENCE [LARGE SCALE GENOMIC DNA]</scope>
    <source>
        <strain evidence="2">1-1 BBBD Race 1</strain>
    </source>
</reference>
<sequence>MRFAVSTFISVLGLSLAAVRAVMEDVPHTALCTRNAQVLLKVERGHCGCGMPIGAPTTMYHECQGPRCRASTKRIRIHSGVCLDEGPDCAPVDVVPTMTENEVPLTLDAWRAGESTKLVSAAQTVADWRPGTPPHELIGSELGDTSASFTSPTKYGKWESDPEYWHSKNCRVRSPLLEVKEGQCHQRHCRASGRRYARIICSASSCTAATV</sequence>
<proteinExistence type="predicted"/>
<dbReference type="Proteomes" id="UP000005240">
    <property type="component" value="Unassembled WGS sequence"/>
</dbReference>
<feature type="signal peptide" evidence="1">
    <location>
        <begin position="1"/>
        <end position="21"/>
    </location>
</feature>
<evidence type="ECO:0000313" key="4">
    <source>
        <dbReference type="Proteomes" id="UP000005240"/>
    </source>
</evidence>
<evidence type="ECO:0000256" key="1">
    <source>
        <dbReference type="SAM" id="SignalP"/>
    </source>
</evidence>
<organism evidence="2">
    <name type="scientific">Puccinia triticina (isolate 1-1 / race 1 (BBBD))</name>
    <name type="common">Brown leaf rust fungus</name>
    <dbReference type="NCBI Taxonomy" id="630390"/>
    <lineage>
        <taxon>Eukaryota</taxon>
        <taxon>Fungi</taxon>
        <taxon>Dikarya</taxon>
        <taxon>Basidiomycota</taxon>
        <taxon>Pucciniomycotina</taxon>
        <taxon>Pucciniomycetes</taxon>
        <taxon>Pucciniales</taxon>
        <taxon>Pucciniaceae</taxon>
        <taxon>Puccinia</taxon>
    </lineage>
</organism>
<accession>A0A180GKX5</accession>
<reference evidence="3" key="4">
    <citation type="submission" date="2025-05" db="UniProtKB">
        <authorList>
            <consortium name="EnsemblFungi"/>
        </authorList>
    </citation>
    <scope>IDENTIFICATION</scope>
    <source>
        <strain evidence="3">isolate 1-1 / race 1 (BBBD)</strain>
    </source>
</reference>
<gene>
    <name evidence="2" type="ORF">PTTG_27401</name>
</gene>
<feature type="chain" id="PRO_5008110018" evidence="1">
    <location>
        <begin position="22"/>
        <end position="211"/>
    </location>
</feature>
<keyword evidence="1" id="KW-0732">Signal</keyword>
<reference evidence="2" key="2">
    <citation type="submission" date="2016-05" db="EMBL/GenBank/DDBJ databases">
        <title>Comparative analysis highlights variable genome content of wheat rusts and divergence of the mating loci.</title>
        <authorList>
            <person name="Cuomo C.A."/>
            <person name="Bakkeren G."/>
            <person name="Szabo L."/>
            <person name="Khalil H."/>
            <person name="Joly D."/>
            <person name="Goldberg J."/>
            <person name="Young S."/>
            <person name="Zeng Q."/>
            <person name="Fellers J."/>
        </authorList>
    </citation>
    <scope>NUCLEOTIDE SEQUENCE [LARGE SCALE GENOMIC DNA]</scope>
    <source>
        <strain evidence="2">1-1 BBBD Race 1</strain>
    </source>
</reference>
<evidence type="ECO:0000313" key="3">
    <source>
        <dbReference type="EnsemblFungi" id="PTTG_27401-t43_1-p1"/>
    </source>
</evidence>
<name>A0A180GKX5_PUCT1</name>
<dbReference type="VEuPathDB" id="FungiDB:PTTG_27401"/>
<keyword evidence="4" id="KW-1185">Reference proteome</keyword>
<reference evidence="3 4" key="3">
    <citation type="journal article" date="2017" name="G3 (Bethesda)">
        <title>Comparative analysis highlights variable genome content of wheat rusts and divergence of the mating loci.</title>
        <authorList>
            <person name="Cuomo C.A."/>
            <person name="Bakkeren G."/>
            <person name="Khalil H.B."/>
            <person name="Panwar V."/>
            <person name="Joly D."/>
            <person name="Linning R."/>
            <person name="Sakthikumar S."/>
            <person name="Song X."/>
            <person name="Adiconis X."/>
            <person name="Fan L."/>
            <person name="Goldberg J.M."/>
            <person name="Levin J.Z."/>
            <person name="Young S."/>
            <person name="Zeng Q."/>
            <person name="Anikster Y."/>
            <person name="Bruce M."/>
            <person name="Wang M."/>
            <person name="Yin C."/>
            <person name="McCallum B."/>
            <person name="Szabo L.J."/>
            <person name="Hulbert S."/>
            <person name="Chen X."/>
            <person name="Fellers J.P."/>
        </authorList>
    </citation>
    <scope>NUCLEOTIDE SEQUENCE</scope>
    <source>
        <strain evidence="3">isolate 1-1 / race 1 (BBBD)</strain>
        <strain evidence="4">Isolate 1-1 / race 1 (BBBD)</strain>
    </source>
</reference>
<protein>
    <submittedName>
        <fullName evidence="2 3">Uncharacterized protein</fullName>
    </submittedName>
</protein>
<dbReference type="EnsemblFungi" id="PTTG_27401-t43_1">
    <property type="protein sequence ID" value="PTTG_27401-t43_1-p1"/>
    <property type="gene ID" value="PTTG_27401"/>
</dbReference>
<evidence type="ECO:0000313" key="2">
    <source>
        <dbReference type="EMBL" id="OAV93118.1"/>
    </source>
</evidence>
<dbReference type="EMBL" id="ADAS02000054">
    <property type="protein sequence ID" value="OAV93118.1"/>
    <property type="molecule type" value="Genomic_DNA"/>
</dbReference>
<dbReference type="AlphaFoldDB" id="A0A180GKX5"/>